<organism evidence="5">
    <name type="scientific">uncultured Caudovirales phage</name>
    <dbReference type="NCBI Taxonomy" id="2100421"/>
    <lineage>
        <taxon>Viruses</taxon>
        <taxon>Duplodnaviria</taxon>
        <taxon>Heunggongvirae</taxon>
        <taxon>Uroviricota</taxon>
        <taxon>Caudoviricetes</taxon>
        <taxon>Peduoviridae</taxon>
        <taxon>Maltschvirus</taxon>
        <taxon>Maltschvirus maltsch</taxon>
    </lineage>
</organism>
<dbReference type="EMBL" id="LR797064">
    <property type="protein sequence ID" value="CAB4184697.1"/>
    <property type="molecule type" value="Genomic_DNA"/>
</dbReference>
<evidence type="ECO:0000256" key="1">
    <source>
        <dbReference type="ARBA" id="ARBA00022950"/>
    </source>
</evidence>
<evidence type="ECO:0000256" key="4">
    <source>
        <dbReference type="SAM" id="MobiDB-lite"/>
    </source>
</evidence>
<dbReference type="InterPro" id="IPR006944">
    <property type="entry name" value="Phage/GTA_portal"/>
</dbReference>
<keyword evidence="1" id="KW-0118">Viral capsid assembly</keyword>
<keyword evidence="2" id="KW-1162">Viral penetration into host cytoplasm</keyword>
<keyword evidence="2" id="KW-1171">Viral genome ejection through host cell envelope</keyword>
<gene>
    <name evidence="5" type="ORF">UFOVP1124_30</name>
</gene>
<reference evidence="5" key="1">
    <citation type="submission" date="2020-05" db="EMBL/GenBank/DDBJ databases">
        <authorList>
            <person name="Chiriac C."/>
            <person name="Salcher M."/>
            <person name="Ghai R."/>
            <person name="Kavagutti S V."/>
        </authorList>
    </citation>
    <scope>NUCLEOTIDE SEQUENCE</scope>
</reference>
<feature type="region of interest" description="Disordered" evidence="4">
    <location>
        <begin position="471"/>
        <end position="502"/>
    </location>
</feature>
<protein>
    <submittedName>
        <fullName evidence="5">COG4695 Phage-related protein</fullName>
    </submittedName>
</protein>
<proteinExistence type="predicted"/>
<keyword evidence="1" id="KW-1188">Viral release from host cell</keyword>
<keyword evidence="3" id="KW-0231">Viral genome packaging</keyword>
<dbReference type="Pfam" id="PF04860">
    <property type="entry name" value="Phage_portal"/>
    <property type="match status" value="1"/>
</dbReference>
<dbReference type="NCBIfam" id="TIGR01537">
    <property type="entry name" value="portal_HK97"/>
    <property type="match status" value="1"/>
</dbReference>
<accession>A0A6J5QQE2</accession>
<feature type="compositionally biased region" description="Low complexity" evidence="4">
    <location>
        <begin position="481"/>
        <end position="501"/>
    </location>
</feature>
<keyword evidence="2" id="KW-1160">Virus entry into host cell</keyword>
<sequence length="581" mass="62755">MGLLDSILRRRPSAVSRESGTSFELRGAGFEGWNQFISPDAITPEVAIRVTSILACVRFIAQGVASMPVRILREDPDGDCKPAVDLPCYRTLVHRPNSWQSPYEYRETSIYHTALYGNAYSRIIPDVKRGGFCAALHPLHPTRVRVHRLSDGTLGYKYVEPKGTTLDLRQDEIVHYRWLSDNSYAGMVPSDLCSTSLALARKLDQAATAWWDNSARPDVVIETSETVNEEAIRTFRQMWREIYGGPRARGAVAILPKKSTLRTIESNAAEAGQYSQLRRDIALEVANVYGVPGSLVGIREVKSYNTTEQEHLSAQVWCLLPWECRFEGAWDRCLLSHEDEDPRFRGVYAKFDDTARLRADTETRSKLYDVLAKWGAVSPNELRTMEDLPRLDDPAADRTFIQSGFTTLENAADTSMTDGQLAQLVEILSRVGAGTLPGDAAELLVIHVWPQIPPAAVAKMVAGALAIAAEEEAEEADSGEADSSGGDLEGGEPAAAAATAADGDLSPVETNFAAAALNGAQISSLLLIIESIATGLLSPSGAAAVIGASFPQLTQAQVGSIISGVNASAKVGDSPAPDQTA</sequence>
<feature type="compositionally biased region" description="Acidic residues" evidence="4">
    <location>
        <begin position="471"/>
        <end position="480"/>
    </location>
</feature>
<dbReference type="InterPro" id="IPR006427">
    <property type="entry name" value="Portal_HK97"/>
</dbReference>
<name>A0A6J5QQE2_9CAUD</name>
<evidence type="ECO:0000256" key="3">
    <source>
        <dbReference type="ARBA" id="ARBA00023219"/>
    </source>
</evidence>
<evidence type="ECO:0000256" key="2">
    <source>
        <dbReference type="ARBA" id="ARBA00023009"/>
    </source>
</evidence>
<evidence type="ECO:0000313" key="5">
    <source>
        <dbReference type="EMBL" id="CAB4184697.1"/>
    </source>
</evidence>